<accession>K9VB53</accession>
<dbReference type="Proteomes" id="UP000010478">
    <property type="component" value="Chromosome"/>
</dbReference>
<dbReference type="KEGG" id="oni:Osc7112_0303"/>
<keyword evidence="1" id="KW-0472">Membrane</keyword>
<sequence>MPYAHGGLFPIPTEAESTSSFRERLYINLIFCPAGYSLLKPLPGSALALLLVFTLTEVAIALFLQHPALFAAHKLGVQLFFRQFFIFYIFK</sequence>
<evidence type="ECO:0000313" key="3">
    <source>
        <dbReference type="Proteomes" id="UP000010478"/>
    </source>
</evidence>
<name>K9VB53_9CYAN</name>
<feature type="transmembrane region" description="Helical" evidence="1">
    <location>
        <begin position="46"/>
        <end position="64"/>
    </location>
</feature>
<organism evidence="2 3">
    <name type="scientific">Phormidium nigroviride PCC 7112</name>
    <dbReference type="NCBI Taxonomy" id="179408"/>
    <lineage>
        <taxon>Bacteria</taxon>
        <taxon>Bacillati</taxon>
        <taxon>Cyanobacteriota</taxon>
        <taxon>Cyanophyceae</taxon>
        <taxon>Oscillatoriophycideae</taxon>
        <taxon>Oscillatoriales</taxon>
        <taxon>Oscillatoriaceae</taxon>
        <taxon>Phormidium</taxon>
    </lineage>
</organism>
<evidence type="ECO:0000256" key="1">
    <source>
        <dbReference type="SAM" id="Phobius"/>
    </source>
</evidence>
<keyword evidence="1" id="KW-0812">Transmembrane</keyword>
<dbReference type="AlphaFoldDB" id="K9VB53"/>
<gene>
    <name evidence="2" type="ORF">Osc7112_0303</name>
</gene>
<proteinExistence type="predicted"/>
<protein>
    <submittedName>
        <fullName evidence="2">Uncharacterized protein</fullName>
    </submittedName>
</protein>
<dbReference type="HOGENOM" id="CLU_2424093_0_0_3"/>
<keyword evidence="3" id="KW-1185">Reference proteome</keyword>
<reference evidence="2 3" key="1">
    <citation type="submission" date="2012-05" db="EMBL/GenBank/DDBJ databases">
        <title>Finished chromosome of genome of Oscillatoria sp. PCC 7112.</title>
        <authorList>
            <consortium name="US DOE Joint Genome Institute"/>
            <person name="Gugger M."/>
            <person name="Coursin T."/>
            <person name="Rippka R."/>
            <person name="Tandeau De Marsac N."/>
            <person name="Huntemann M."/>
            <person name="Wei C.-L."/>
            <person name="Han J."/>
            <person name="Detter J.C."/>
            <person name="Han C."/>
            <person name="Tapia R."/>
            <person name="Davenport K."/>
            <person name="Daligault H."/>
            <person name="Erkkila T."/>
            <person name="Gu W."/>
            <person name="Munk A.C.C."/>
            <person name="Teshima H."/>
            <person name="Xu Y."/>
            <person name="Chain P."/>
            <person name="Chen A."/>
            <person name="Krypides N."/>
            <person name="Mavromatis K."/>
            <person name="Markowitz V."/>
            <person name="Szeto E."/>
            <person name="Ivanova N."/>
            <person name="Mikhailova N."/>
            <person name="Ovchinnikova G."/>
            <person name="Pagani I."/>
            <person name="Pati A."/>
            <person name="Goodwin L."/>
            <person name="Peters L."/>
            <person name="Pitluck S."/>
            <person name="Woyke T."/>
            <person name="Kerfeld C."/>
        </authorList>
    </citation>
    <scope>NUCLEOTIDE SEQUENCE [LARGE SCALE GENOMIC DNA]</scope>
    <source>
        <strain evidence="2 3">PCC 7112</strain>
    </source>
</reference>
<evidence type="ECO:0000313" key="2">
    <source>
        <dbReference type="EMBL" id="AFZ04924.1"/>
    </source>
</evidence>
<dbReference type="EMBL" id="CP003614">
    <property type="protein sequence ID" value="AFZ04924.1"/>
    <property type="molecule type" value="Genomic_DNA"/>
</dbReference>
<keyword evidence="1" id="KW-1133">Transmembrane helix</keyword>